<dbReference type="SUPFAM" id="SSF52540">
    <property type="entry name" value="P-loop containing nucleoside triphosphate hydrolases"/>
    <property type="match status" value="1"/>
</dbReference>
<keyword evidence="15" id="KW-1185">Reference proteome</keyword>
<comment type="function">
    <text evidence="1 13">Transfers the gamma-phosphate of ATP to the 4'-position of a tetraacyldisaccharide 1-phosphate intermediate (termed DS-1-P) to form tetraacyldisaccharide 1,4'-bis-phosphate (lipid IVA).</text>
</comment>
<keyword evidence="8 13" id="KW-0547">Nucleotide-binding</keyword>
<reference evidence="14" key="1">
    <citation type="submission" date="2022-07" db="EMBL/GenBank/DDBJ databases">
        <authorList>
            <person name="Criscuolo A."/>
        </authorList>
    </citation>
    <scope>NUCLEOTIDE SEQUENCE</scope>
    <source>
        <strain evidence="14">CIP111854</strain>
    </source>
</reference>
<dbReference type="Proteomes" id="UP001152467">
    <property type="component" value="Unassembled WGS sequence"/>
</dbReference>
<dbReference type="GO" id="GO:0009029">
    <property type="term" value="F:lipid-A 4'-kinase activity"/>
    <property type="evidence" value="ECO:0007669"/>
    <property type="project" value="UniProtKB-UniRule"/>
</dbReference>
<evidence type="ECO:0000256" key="3">
    <source>
        <dbReference type="ARBA" id="ARBA00012071"/>
    </source>
</evidence>
<evidence type="ECO:0000256" key="5">
    <source>
        <dbReference type="ARBA" id="ARBA00022516"/>
    </source>
</evidence>
<evidence type="ECO:0000256" key="13">
    <source>
        <dbReference type="HAMAP-Rule" id="MF_00409"/>
    </source>
</evidence>
<dbReference type="InterPro" id="IPR003758">
    <property type="entry name" value="LpxK"/>
</dbReference>
<evidence type="ECO:0000256" key="6">
    <source>
        <dbReference type="ARBA" id="ARBA00022556"/>
    </source>
</evidence>
<evidence type="ECO:0000313" key="14">
    <source>
        <dbReference type="EMBL" id="CAH9060638.1"/>
    </source>
</evidence>
<evidence type="ECO:0000313" key="15">
    <source>
        <dbReference type="Proteomes" id="UP001152467"/>
    </source>
</evidence>
<keyword evidence="11 13" id="KW-0443">Lipid metabolism</keyword>
<keyword evidence="10 13" id="KW-0067">ATP-binding</keyword>
<organism evidence="14 15">
    <name type="scientific">Pseudoalteromonas holothuriae</name>
    <dbReference type="NCBI Taxonomy" id="2963714"/>
    <lineage>
        <taxon>Bacteria</taxon>
        <taxon>Pseudomonadati</taxon>
        <taxon>Pseudomonadota</taxon>
        <taxon>Gammaproteobacteria</taxon>
        <taxon>Alteromonadales</taxon>
        <taxon>Pseudoalteromonadaceae</taxon>
        <taxon>Pseudoalteromonas</taxon>
    </lineage>
</organism>
<dbReference type="GO" id="GO:0009244">
    <property type="term" value="P:lipopolysaccharide core region biosynthetic process"/>
    <property type="evidence" value="ECO:0007669"/>
    <property type="project" value="TreeGrafter"/>
</dbReference>
<dbReference type="InterPro" id="IPR027417">
    <property type="entry name" value="P-loop_NTPase"/>
</dbReference>
<evidence type="ECO:0000256" key="2">
    <source>
        <dbReference type="ARBA" id="ARBA00004870"/>
    </source>
</evidence>
<dbReference type="GO" id="GO:0005886">
    <property type="term" value="C:plasma membrane"/>
    <property type="evidence" value="ECO:0007669"/>
    <property type="project" value="TreeGrafter"/>
</dbReference>
<keyword evidence="5 13" id="KW-0444">Lipid biosynthesis</keyword>
<dbReference type="AlphaFoldDB" id="A0A9W4W556"/>
<dbReference type="EMBL" id="CAMAPC010000010">
    <property type="protein sequence ID" value="CAH9060638.1"/>
    <property type="molecule type" value="Genomic_DNA"/>
</dbReference>
<evidence type="ECO:0000256" key="7">
    <source>
        <dbReference type="ARBA" id="ARBA00022679"/>
    </source>
</evidence>
<name>A0A9W4W556_9GAMM</name>
<comment type="similarity">
    <text evidence="13">Belongs to the LpxK family.</text>
</comment>
<proteinExistence type="inferred from homology"/>
<dbReference type="PANTHER" id="PTHR42724:SF1">
    <property type="entry name" value="TETRAACYLDISACCHARIDE 4'-KINASE, MITOCHONDRIAL-RELATED"/>
    <property type="match status" value="1"/>
</dbReference>
<dbReference type="Pfam" id="PF02606">
    <property type="entry name" value="LpxK"/>
    <property type="match status" value="1"/>
</dbReference>
<keyword evidence="6 13" id="KW-0441">Lipid A biosynthesis</keyword>
<dbReference type="GO" id="GO:0009245">
    <property type="term" value="P:lipid A biosynthetic process"/>
    <property type="evidence" value="ECO:0007669"/>
    <property type="project" value="UniProtKB-UniRule"/>
</dbReference>
<dbReference type="EC" id="2.7.1.130" evidence="3 13"/>
<keyword evidence="9 13" id="KW-0418">Kinase</keyword>
<sequence length="328" mass="36760">MGHNMIEKSWYQAKSLLTFILLPLSAVFWLVSTLRRWSFSAGLRKRFHAHVPIIIVGNIGIGGNGKTPFVLWLVPYLQLLGLKVAVISRGYGSEALNYPYEVTKASSVKEAGDEPFLLASRLNCPIVIGADRHASCMHIKKRYEVDIIISDDGLQHYKMYREIELCVVDARRRFGNGCLLPAGPLRELPSRLNSVDLVIENGGNAQISYQLAHTGIYRVINGSEATVYPHNGIAISAIGNPERFEKSLTEQGITLESTHHFRDHHAYSASDFALFGNTPIFMTEKDAVKCQAFAKDNWYYLKVDAQPSDALQSQLKQILKQKEIYHGV</sequence>
<comment type="catalytic activity">
    <reaction evidence="13">
        <text>a lipid A disaccharide + ATP = a lipid IVA + ADP + H(+)</text>
        <dbReference type="Rhea" id="RHEA:67840"/>
        <dbReference type="ChEBI" id="CHEBI:15378"/>
        <dbReference type="ChEBI" id="CHEBI:30616"/>
        <dbReference type="ChEBI" id="CHEBI:176343"/>
        <dbReference type="ChEBI" id="CHEBI:176425"/>
        <dbReference type="ChEBI" id="CHEBI:456216"/>
        <dbReference type="EC" id="2.7.1.130"/>
    </reaction>
</comment>
<dbReference type="HAMAP" id="MF_00409">
    <property type="entry name" value="LpxK"/>
    <property type="match status" value="1"/>
</dbReference>
<gene>
    <name evidence="13 14" type="primary">lpxK</name>
    <name evidence="14" type="ORF">PSECIP111854_02647</name>
</gene>
<dbReference type="PANTHER" id="PTHR42724">
    <property type="entry name" value="TETRAACYLDISACCHARIDE 4'-KINASE"/>
    <property type="match status" value="1"/>
</dbReference>
<evidence type="ECO:0000256" key="4">
    <source>
        <dbReference type="ARBA" id="ARBA00016436"/>
    </source>
</evidence>
<comment type="caution">
    <text evidence="14">The sequence shown here is derived from an EMBL/GenBank/DDBJ whole genome shotgun (WGS) entry which is preliminary data.</text>
</comment>
<evidence type="ECO:0000256" key="10">
    <source>
        <dbReference type="ARBA" id="ARBA00022840"/>
    </source>
</evidence>
<evidence type="ECO:0000256" key="1">
    <source>
        <dbReference type="ARBA" id="ARBA00002274"/>
    </source>
</evidence>
<evidence type="ECO:0000256" key="9">
    <source>
        <dbReference type="ARBA" id="ARBA00022777"/>
    </source>
</evidence>
<evidence type="ECO:0000256" key="12">
    <source>
        <dbReference type="ARBA" id="ARBA00029757"/>
    </source>
</evidence>
<dbReference type="GO" id="GO:0005524">
    <property type="term" value="F:ATP binding"/>
    <property type="evidence" value="ECO:0007669"/>
    <property type="project" value="UniProtKB-UniRule"/>
</dbReference>
<comment type="pathway">
    <text evidence="2 13">Glycolipid biosynthesis; lipid IV(A) biosynthesis; lipid IV(A) from (3R)-3-hydroxytetradecanoyl-[acyl-carrier-protein] and UDP-N-acetyl-alpha-D-glucosamine: step 6/6.</text>
</comment>
<protein>
    <recommendedName>
        <fullName evidence="4 13">Tetraacyldisaccharide 4'-kinase</fullName>
        <ecNumber evidence="3 13">2.7.1.130</ecNumber>
    </recommendedName>
    <alternativeName>
        <fullName evidence="12 13">Lipid A 4'-kinase</fullName>
    </alternativeName>
</protein>
<evidence type="ECO:0000256" key="8">
    <source>
        <dbReference type="ARBA" id="ARBA00022741"/>
    </source>
</evidence>
<dbReference type="NCBIfam" id="TIGR00682">
    <property type="entry name" value="lpxK"/>
    <property type="match status" value="1"/>
</dbReference>
<feature type="binding site" evidence="13">
    <location>
        <begin position="60"/>
        <end position="67"/>
    </location>
    <ligand>
        <name>ATP</name>
        <dbReference type="ChEBI" id="CHEBI:30616"/>
    </ligand>
</feature>
<accession>A0A9W4W556</accession>
<keyword evidence="7 13" id="KW-0808">Transferase</keyword>
<evidence type="ECO:0000256" key="11">
    <source>
        <dbReference type="ARBA" id="ARBA00023098"/>
    </source>
</evidence>